<reference evidence="1" key="1">
    <citation type="submission" date="2014-12" db="EMBL/GenBank/DDBJ databases">
        <title>Insight into the proteome of Arion vulgaris.</title>
        <authorList>
            <person name="Aradska J."/>
            <person name="Bulat T."/>
            <person name="Smidak R."/>
            <person name="Sarate P."/>
            <person name="Gangsoo J."/>
            <person name="Sialana F."/>
            <person name="Bilban M."/>
            <person name="Lubec G."/>
        </authorList>
    </citation>
    <scope>NUCLEOTIDE SEQUENCE</scope>
    <source>
        <tissue evidence="1">Skin</tissue>
    </source>
</reference>
<name>A0A0B6Z8G4_9EUPU</name>
<organism evidence="1">
    <name type="scientific">Arion vulgaris</name>
    <dbReference type="NCBI Taxonomy" id="1028688"/>
    <lineage>
        <taxon>Eukaryota</taxon>
        <taxon>Metazoa</taxon>
        <taxon>Spiralia</taxon>
        <taxon>Lophotrochozoa</taxon>
        <taxon>Mollusca</taxon>
        <taxon>Gastropoda</taxon>
        <taxon>Heterobranchia</taxon>
        <taxon>Euthyneura</taxon>
        <taxon>Panpulmonata</taxon>
        <taxon>Eupulmonata</taxon>
        <taxon>Stylommatophora</taxon>
        <taxon>Helicina</taxon>
        <taxon>Arionoidea</taxon>
        <taxon>Arionidae</taxon>
        <taxon>Arion</taxon>
    </lineage>
</organism>
<accession>A0A0B6Z8G4</accession>
<protein>
    <submittedName>
        <fullName evidence="1">Uncharacterized protein</fullName>
    </submittedName>
</protein>
<evidence type="ECO:0000313" key="1">
    <source>
        <dbReference type="EMBL" id="CEK64241.1"/>
    </source>
</evidence>
<dbReference type="AlphaFoldDB" id="A0A0B6Z8G4"/>
<gene>
    <name evidence="1" type="primary">ORF51086</name>
</gene>
<sequence>TRIMRWLTYFPHNFLAACVSLQTQDRREPLCNQTMVLWMGAMLDVGVVDNWS</sequence>
<proteinExistence type="predicted"/>
<feature type="non-terminal residue" evidence="1">
    <location>
        <position position="1"/>
    </location>
</feature>
<dbReference type="EMBL" id="HACG01017376">
    <property type="protein sequence ID" value="CEK64241.1"/>
    <property type="molecule type" value="Transcribed_RNA"/>
</dbReference>